<reference evidence="1" key="1">
    <citation type="submission" date="2021-04" db="EMBL/GenBank/DDBJ databases">
        <authorList>
            <person name="Hornung B."/>
        </authorList>
    </citation>
    <scope>NUCLEOTIDE SEQUENCE</scope>
    <source>
        <strain evidence="1">G5G6</strain>
    </source>
</reference>
<dbReference type="Proteomes" id="UP000742786">
    <property type="component" value="Unassembled WGS sequence"/>
</dbReference>
<gene>
    <name evidence="1" type="ORF">GTOL_11845</name>
</gene>
<comment type="caution">
    <text evidence="1">The sequence shown here is derived from an EMBL/GenBank/DDBJ whole genome shotgun (WGS) entry which is preliminary data.</text>
</comment>
<dbReference type="AlphaFoldDB" id="A0A916N920"/>
<organism evidence="1 2">
    <name type="scientific">Georgfuchsia toluolica</name>
    <dbReference type="NCBI Taxonomy" id="424218"/>
    <lineage>
        <taxon>Bacteria</taxon>
        <taxon>Pseudomonadati</taxon>
        <taxon>Pseudomonadota</taxon>
        <taxon>Betaproteobacteria</taxon>
        <taxon>Nitrosomonadales</taxon>
        <taxon>Sterolibacteriaceae</taxon>
        <taxon>Georgfuchsia</taxon>
    </lineage>
</organism>
<proteinExistence type="predicted"/>
<evidence type="ECO:0000313" key="1">
    <source>
        <dbReference type="EMBL" id="CAG4883962.1"/>
    </source>
</evidence>
<evidence type="ECO:0000313" key="2">
    <source>
        <dbReference type="Proteomes" id="UP000742786"/>
    </source>
</evidence>
<dbReference type="EMBL" id="CAJQUM010000001">
    <property type="protein sequence ID" value="CAG4883962.1"/>
    <property type="molecule type" value="Genomic_DNA"/>
</dbReference>
<keyword evidence="2" id="KW-1185">Reference proteome</keyword>
<name>A0A916N920_9PROT</name>
<accession>A0A916N920</accession>
<protein>
    <submittedName>
        <fullName evidence="1">Uncharacterized protein</fullName>
    </submittedName>
</protein>
<sequence length="102" mass="11672">MLLKFNSNTVPYNFEKETEIGTFYRGRGNIVWLHNATFTWLPYGVYEGGIWMPKSGGAPRLYKIVGAKEIETKSLESIDTPLRQGQAATCLEWRRSTPKTQE</sequence>